<evidence type="ECO:0008006" key="3">
    <source>
        <dbReference type="Google" id="ProtNLM"/>
    </source>
</evidence>
<evidence type="ECO:0000313" key="1">
    <source>
        <dbReference type="EMBL" id="EKD00122.1"/>
    </source>
</evidence>
<gene>
    <name evidence="1" type="ORF">A1Q2_05585</name>
</gene>
<sequence length="334" mass="37771">MLTRDKTRKKAYAASVRCIHLGGSMVGLGPWDWVTLLSFFPNLTKVTCVCFEIDFKSISRKPADMLNRTLTITSMDRALLGDLQTISQSGWGLMSRLKVDAYWPPPSDFPRDCNGHPQIPEMFFMPLDVLHLPNFWINELWLVILRYRKAAGIPLSLLHWRLGQNAADMGSVAAVVPPGLRILILDSACDYPIDWMLDAITTSLDSRSFPSLEVLVLNILFSAGVTDNVNPLDQMRWFGEGDWASVTLPPTLRIVLNLTIFDMHDDPRTDDGYYEEQMLQSLPLSWLRKMRQRLGSENRITVTTTRDDDMRTFPLATPDIATSLQQILHAGSDS</sequence>
<reference evidence="1 2" key="1">
    <citation type="journal article" date="2012" name="Eukaryot. Cell">
        <title>Genome sequence of the Trichosporon asahii environmental strain CBS 8904.</title>
        <authorList>
            <person name="Yang R.Y."/>
            <person name="Li H.T."/>
            <person name="Zhu H."/>
            <person name="Zhou G.P."/>
            <person name="Wang M."/>
            <person name="Wang L."/>
        </authorList>
    </citation>
    <scope>NUCLEOTIDE SEQUENCE [LARGE SCALE GENOMIC DNA]</scope>
    <source>
        <strain evidence="1 2">CBS 8904</strain>
    </source>
</reference>
<dbReference type="HOGENOM" id="CLU_832054_0_0_1"/>
<evidence type="ECO:0000313" key="2">
    <source>
        <dbReference type="Proteomes" id="UP000006757"/>
    </source>
</evidence>
<comment type="caution">
    <text evidence="1">The sequence shown here is derived from an EMBL/GenBank/DDBJ whole genome shotgun (WGS) entry which is preliminary data.</text>
</comment>
<keyword evidence="2" id="KW-1185">Reference proteome</keyword>
<protein>
    <recommendedName>
        <fullName evidence="3">F-box domain-containing protein</fullName>
    </recommendedName>
</protein>
<dbReference type="Proteomes" id="UP000006757">
    <property type="component" value="Unassembled WGS sequence"/>
</dbReference>
<dbReference type="EMBL" id="AMBO01000348">
    <property type="protein sequence ID" value="EKD00122.1"/>
    <property type="molecule type" value="Genomic_DNA"/>
</dbReference>
<dbReference type="InParanoid" id="K1VLG2"/>
<proteinExistence type="predicted"/>
<organism evidence="1 2">
    <name type="scientific">Trichosporon asahii var. asahii (strain CBS 8904)</name>
    <name type="common">Yeast</name>
    <dbReference type="NCBI Taxonomy" id="1220162"/>
    <lineage>
        <taxon>Eukaryota</taxon>
        <taxon>Fungi</taxon>
        <taxon>Dikarya</taxon>
        <taxon>Basidiomycota</taxon>
        <taxon>Agaricomycotina</taxon>
        <taxon>Tremellomycetes</taxon>
        <taxon>Trichosporonales</taxon>
        <taxon>Trichosporonaceae</taxon>
        <taxon>Trichosporon</taxon>
    </lineage>
</organism>
<name>K1VLG2_TRIAC</name>
<accession>K1VLG2</accession>
<dbReference type="AlphaFoldDB" id="K1VLG2"/>